<dbReference type="Pfam" id="PF19060">
    <property type="entry name" value="DVNP"/>
    <property type="match status" value="1"/>
</dbReference>
<reference evidence="2" key="1">
    <citation type="journal article" date="2020" name="Nature">
        <title>Giant virus diversity and host interactions through global metagenomics.</title>
        <authorList>
            <person name="Schulz F."/>
            <person name="Roux S."/>
            <person name="Paez-Espino D."/>
            <person name="Jungbluth S."/>
            <person name="Walsh D.A."/>
            <person name="Denef V.J."/>
            <person name="McMahon K.D."/>
            <person name="Konstantinidis K.T."/>
            <person name="Eloe-Fadrosh E.A."/>
            <person name="Kyrpides N.C."/>
            <person name="Woyke T."/>
        </authorList>
    </citation>
    <scope>NUCLEOTIDE SEQUENCE</scope>
    <source>
        <strain evidence="2">GVMAG-M-3300023210-19</strain>
    </source>
</reference>
<name>A0A6C0IKB8_9ZZZZ</name>
<dbReference type="InterPro" id="IPR043928">
    <property type="entry name" value="DNVP"/>
</dbReference>
<feature type="region of interest" description="Disordered" evidence="1">
    <location>
        <begin position="1"/>
        <end position="30"/>
    </location>
</feature>
<dbReference type="GO" id="GO:0003677">
    <property type="term" value="F:DNA binding"/>
    <property type="evidence" value="ECO:0007669"/>
    <property type="project" value="InterPro"/>
</dbReference>
<sequence>MSEYDIDNNAIPEMEMDGGSHHMFKGPDGKTYISKTGSRRQVYGTTAHKASAYATSGGLTKKDLVMSHGRIVSKKKHLTAKKEKRLEKHGYFAKKGKFGFVKRKTRRATRKNKSNKKK</sequence>
<evidence type="ECO:0000313" key="2">
    <source>
        <dbReference type="EMBL" id="QHT93269.1"/>
    </source>
</evidence>
<accession>A0A6C0IKB8</accession>
<protein>
    <submittedName>
        <fullName evidence="2">Uncharacterized protein</fullName>
    </submittedName>
</protein>
<organism evidence="2">
    <name type="scientific">viral metagenome</name>
    <dbReference type="NCBI Taxonomy" id="1070528"/>
    <lineage>
        <taxon>unclassified sequences</taxon>
        <taxon>metagenomes</taxon>
        <taxon>organismal metagenomes</taxon>
    </lineage>
</organism>
<dbReference type="GO" id="GO:0051276">
    <property type="term" value="P:chromosome organization"/>
    <property type="evidence" value="ECO:0007669"/>
    <property type="project" value="InterPro"/>
</dbReference>
<proteinExistence type="predicted"/>
<evidence type="ECO:0000256" key="1">
    <source>
        <dbReference type="SAM" id="MobiDB-lite"/>
    </source>
</evidence>
<dbReference type="AlphaFoldDB" id="A0A6C0IKB8"/>
<dbReference type="EMBL" id="MN740204">
    <property type="protein sequence ID" value="QHT93269.1"/>
    <property type="molecule type" value="Genomic_DNA"/>
</dbReference>